<evidence type="ECO:0000256" key="7">
    <source>
        <dbReference type="ARBA" id="ARBA00019373"/>
    </source>
</evidence>
<keyword evidence="11 18" id="KW-0812">Transmembrane</keyword>
<feature type="transmembrane region" description="Helical" evidence="19">
    <location>
        <begin position="67"/>
        <end position="88"/>
    </location>
</feature>
<dbReference type="GO" id="GO:0004605">
    <property type="term" value="F:phosphatidate cytidylyltransferase activity"/>
    <property type="evidence" value="ECO:0007669"/>
    <property type="project" value="UniProtKB-EC"/>
</dbReference>
<evidence type="ECO:0000256" key="2">
    <source>
        <dbReference type="ARBA" id="ARBA00004651"/>
    </source>
</evidence>
<evidence type="ECO:0000256" key="6">
    <source>
        <dbReference type="ARBA" id="ARBA00012487"/>
    </source>
</evidence>
<evidence type="ECO:0000313" key="21">
    <source>
        <dbReference type="Proteomes" id="UP000053070"/>
    </source>
</evidence>
<dbReference type="AlphaFoldDB" id="A0A0G9MSJ8"/>
<evidence type="ECO:0000256" key="8">
    <source>
        <dbReference type="ARBA" id="ARBA00022475"/>
    </source>
</evidence>
<evidence type="ECO:0000256" key="15">
    <source>
        <dbReference type="ARBA" id="ARBA00023136"/>
    </source>
</evidence>
<evidence type="ECO:0000256" key="1">
    <source>
        <dbReference type="ARBA" id="ARBA00001698"/>
    </source>
</evidence>
<evidence type="ECO:0000256" key="4">
    <source>
        <dbReference type="ARBA" id="ARBA00005189"/>
    </source>
</evidence>
<dbReference type="EMBL" id="LBHC01000001">
    <property type="protein sequence ID" value="KLE33660.1"/>
    <property type="molecule type" value="Genomic_DNA"/>
</dbReference>
<proteinExistence type="inferred from homology"/>
<comment type="pathway">
    <text evidence="4">Lipid metabolism.</text>
</comment>
<evidence type="ECO:0000256" key="12">
    <source>
        <dbReference type="ARBA" id="ARBA00022695"/>
    </source>
</evidence>
<evidence type="ECO:0000256" key="16">
    <source>
        <dbReference type="ARBA" id="ARBA00023209"/>
    </source>
</evidence>
<feature type="transmembrane region" description="Helical" evidence="19">
    <location>
        <begin position="215"/>
        <end position="234"/>
    </location>
</feature>
<dbReference type="Proteomes" id="UP000053070">
    <property type="component" value="Unassembled WGS sequence"/>
</dbReference>
<feature type="transmembrane region" description="Helical" evidence="19">
    <location>
        <begin position="12"/>
        <end position="31"/>
    </location>
</feature>
<dbReference type="OrthoDB" id="9799199at2"/>
<comment type="pathway">
    <text evidence="3 18">Phospholipid metabolism; CDP-diacylglycerol biosynthesis; CDP-diacylglycerol from sn-glycerol 3-phosphate: step 3/3.</text>
</comment>
<keyword evidence="10 18" id="KW-0808">Transferase</keyword>
<evidence type="ECO:0000256" key="10">
    <source>
        <dbReference type="ARBA" id="ARBA00022679"/>
    </source>
</evidence>
<evidence type="ECO:0000256" key="11">
    <source>
        <dbReference type="ARBA" id="ARBA00022692"/>
    </source>
</evidence>
<keyword evidence="9" id="KW-0444">Lipid biosynthesis</keyword>
<dbReference type="PROSITE" id="PS01315">
    <property type="entry name" value="CDS"/>
    <property type="match status" value="1"/>
</dbReference>
<evidence type="ECO:0000256" key="18">
    <source>
        <dbReference type="RuleBase" id="RU003938"/>
    </source>
</evidence>
<dbReference type="PATRIC" id="fig|502682.8.peg.776"/>
<keyword evidence="16" id="KW-0594">Phospholipid biosynthesis</keyword>
<protein>
    <recommendedName>
        <fullName evidence="7 18">Phosphatidate cytidylyltransferase</fullName>
        <ecNumber evidence="6 18">2.7.7.41</ecNumber>
    </recommendedName>
</protein>
<reference evidence="20 21" key="1">
    <citation type="submission" date="2015-04" db="EMBL/GenBank/DDBJ databases">
        <title>The draft genome sequence of Erythrobacr gangjinensis K7-2.</title>
        <authorList>
            <person name="Zhuang L."/>
            <person name="Liu Y."/>
            <person name="Shao Z."/>
        </authorList>
    </citation>
    <scope>NUCLEOTIDE SEQUENCE [LARGE SCALE GENOMIC DNA]</scope>
    <source>
        <strain evidence="20 21">K7-2</strain>
    </source>
</reference>
<dbReference type="UniPathway" id="UPA00557">
    <property type="reaction ID" value="UER00614"/>
</dbReference>
<comment type="caution">
    <text evidence="20">The sequence shown here is derived from an EMBL/GenBank/DDBJ whole genome shotgun (WGS) entry which is preliminary data.</text>
</comment>
<keyword evidence="14" id="KW-0443">Lipid metabolism</keyword>
<comment type="catalytic activity">
    <reaction evidence="1 18">
        <text>a 1,2-diacyl-sn-glycero-3-phosphate + CTP + H(+) = a CDP-1,2-diacyl-sn-glycerol + diphosphate</text>
        <dbReference type="Rhea" id="RHEA:16229"/>
        <dbReference type="ChEBI" id="CHEBI:15378"/>
        <dbReference type="ChEBI" id="CHEBI:33019"/>
        <dbReference type="ChEBI" id="CHEBI:37563"/>
        <dbReference type="ChEBI" id="CHEBI:58332"/>
        <dbReference type="ChEBI" id="CHEBI:58608"/>
        <dbReference type="EC" id="2.7.7.41"/>
    </reaction>
</comment>
<feature type="transmembrane region" description="Helical" evidence="19">
    <location>
        <begin position="140"/>
        <end position="160"/>
    </location>
</feature>
<evidence type="ECO:0000313" key="20">
    <source>
        <dbReference type="EMBL" id="KLE33660.1"/>
    </source>
</evidence>
<feature type="transmembrane region" description="Helical" evidence="19">
    <location>
        <begin position="37"/>
        <end position="55"/>
    </location>
</feature>
<feature type="transmembrane region" description="Helical" evidence="19">
    <location>
        <begin position="100"/>
        <end position="120"/>
    </location>
</feature>
<dbReference type="InterPro" id="IPR000374">
    <property type="entry name" value="PC_trans"/>
</dbReference>
<comment type="similarity">
    <text evidence="5 18">Belongs to the CDS family.</text>
</comment>
<evidence type="ECO:0000256" key="3">
    <source>
        <dbReference type="ARBA" id="ARBA00005119"/>
    </source>
</evidence>
<dbReference type="GO" id="GO:0005886">
    <property type="term" value="C:plasma membrane"/>
    <property type="evidence" value="ECO:0007669"/>
    <property type="project" value="UniProtKB-SubCell"/>
</dbReference>
<evidence type="ECO:0000256" key="17">
    <source>
        <dbReference type="ARBA" id="ARBA00023264"/>
    </source>
</evidence>
<keyword evidence="12 18" id="KW-0548">Nucleotidyltransferase</keyword>
<keyword evidence="21" id="KW-1185">Reference proteome</keyword>
<accession>A0A0G9MSJ8</accession>
<keyword evidence="17" id="KW-1208">Phospholipid metabolism</keyword>
<dbReference type="GO" id="GO:0016024">
    <property type="term" value="P:CDP-diacylglycerol biosynthetic process"/>
    <property type="evidence" value="ECO:0007669"/>
    <property type="project" value="UniProtKB-UniPathway"/>
</dbReference>
<evidence type="ECO:0000256" key="19">
    <source>
        <dbReference type="SAM" id="Phobius"/>
    </source>
</evidence>
<comment type="subcellular location">
    <subcellularLocation>
        <location evidence="2">Cell membrane</location>
        <topology evidence="2">Multi-pass membrane protein</topology>
    </subcellularLocation>
</comment>
<dbReference type="PANTHER" id="PTHR46382">
    <property type="entry name" value="PHOSPHATIDATE CYTIDYLYLTRANSFERASE"/>
    <property type="match status" value="1"/>
</dbReference>
<dbReference type="STRING" id="502682.BMF35_a2185"/>
<name>A0A0G9MSJ8_9SPHN</name>
<organism evidence="20 21">
    <name type="scientific">Aurantiacibacter gangjinensis</name>
    <dbReference type="NCBI Taxonomy" id="502682"/>
    <lineage>
        <taxon>Bacteria</taxon>
        <taxon>Pseudomonadati</taxon>
        <taxon>Pseudomonadota</taxon>
        <taxon>Alphaproteobacteria</taxon>
        <taxon>Sphingomonadales</taxon>
        <taxon>Erythrobacteraceae</taxon>
        <taxon>Aurantiacibacter</taxon>
    </lineage>
</organism>
<keyword evidence="13 19" id="KW-1133">Transmembrane helix</keyword>
<evidence type="ECO:0000256" key="5">
    <source>
        <dbReference type="ARBA" id="ARBA00010185"/>
    </source>
</evidence>
<evidence type="ECO:0000256" key="14">
    <source>
        <dbReference type="ARBA" id="ARBA00023098"/>
    </source>
</evidence>
<keyword evidence="8" id="KW-1003">Cell membrane</keyword>
<sequence length="236" mass="24517">MPVPLWVRTGDLPVRAASGLVMVAITAAALWAGDYWWSAFAMLVGLVTLGEWVRIIWRMTKQPLRRVLGVALGVIYVGFGAYVLAVLGNAQVLGMPEGMPAWPVIAIIAAVIATDTGAYFSGRTIGGPKIAPKISPSKTWAGLAGGMIASGAVMAVIAGYATDRSVLLAAVVGAGAAVIAQAGDFLESGMKRRAALKDSGNLIPGHGGFFDRVDGLIAVSWVVGIIILFALFNLEI</sequence>
<dbReference type="EC" id="2.7.7.41" evidence="6 18"/>
<dbReference type="PANTHER" id="PTHR46382:SF1">
    <property type="entry name" value="PHOSPHATIDATE CYTIDYLYLTRANSFERASE"/>
    <property type="match status" value="1"/>
</dbReference>
<gene>
    <name evidence="20" type="ORF">AAW01_03800</name>
</gene>
<evidence type="ECO:0000256" key="9">
    <source>
        <dbReference type="ARBA" id="ARBA00022516"/>
    </source>
</evidence>
<keyword evidence="15 19" id="KW-0472">Membrane</keyword>
<dbReference type="Pfam" id="PF01148">
    <property type="entry name" value="CTP_transf_1"/>
    <property type="match status" value="1"/>
</dbReference>
<evidence type="ECO:0000256" key="13">
    <source>
        <dbReference type="ARBA" id="ARBA00022989"/>
    </source>
</evidence>